<reference evidence="1" key="1">
    <citation type="submission" date="2014-09" db="EMBL/GenBank/DDBJ databases">
        <authorList>
            <person name="Magalhaes I.L.F."/>
            <person name="Oliveira U."/>
            <person name="Santos F.R."/>
            <person name="Vidigal T.H.D.A."/>
            <person name="Brescovit A.D."/>
            <person name="Santos A.J."/>
        </authorList>
    </citation>
    <scope>NUCLEOTIDE SEQUENCE</scope>
    <source>
        <tissue evidence="1">Shoot tissue taken approximately 20 cm above the soil surface</tissue>
    </source>
</reference>
<dbReference type="EMBL" id="GBRH01259265">
    <property type="protein sequence ID" value="JAD38630.1"/>
    <property type="molecule type" value="Transcribed_RNA"/>
</dbReference>
<proteinExistence type="predicted"/>
<reference evidence="1" key="2">
    <citation type="journal article" date="2015" name="Data Brief">
        <title>Shoot transcriptome of the giant reed, Arundo donax.</title>
        <authorList>
            <person name="Barrero R.A."/>
            <person name="Guerrero F.D."/>
            <person name="Moolhuijzen P."/>
            <person name="Goolsby J.A."/>
            <person name="Tidwell J."/>
            <person name="Bellgard S.E."/>
            <person name="Bellgard M.I."/>
        </authorList>
    </citation>
    <scope>NUCLEOTIDE SEQUENCE</scope>
    <source>
        <tissue evidence="1">Shoot tissue taken approximately 20 cm above the soil surface</tissue>
    </source>
</reference>
<name>A0A0A8ZPH8_ARUDO</name>
<accession>A0A0A8ZPH8</accession>
<sequence length="44" mass="4820">MFILLSKQCLFSLSILESSVAPVPSGRTALLFSFLLLWSICSLS</sequence>
<dbReference type="AlphaFoldDB" id="A0A0A8ZPH8"/>
<evidence type="ECO:0000313" key="1">
    <source>
        <dbReference type="EMBL" id="JAD38630.1"/>
    </source>
</evidence>
<organism evidence="1">
    <name type="scientific">Arundo donax</name>
    <name type="common">Giant reed</name>
    <name type="synonym">Donax arundinaceus</name>
    <dbReference type="NCBI Taxonomy" id="35708"/>
    <lineage>
        <taxon>Eukaryota</taxon>
        <taxon>Viridiplantae</taxon>
        <taxon>Streptophyta</taxon>
        <taxon>Embryophyta</taxon>
        <taxon>Tracheophyta</taxon>
        <taxon>Spermatophyta</taxon>
        <taxon>Magnoliopsida</taxon>
        <taxon>Liliopsida</taxon>
        <taxon>Poales</taxon>
        <taxon>Poaceae</taxon>
        <taxon>PACMAD clade</taxon>
        <taxon>Arundinoideae</taxon>
        <taxon>Arundineae</taxon>
        <taxon>Arundo</taxon>
    </lineage>
</organism>
<protein>
    <submittedName>
        <fullName evidence="1">Uncharacterized protein</fullName>
    </submittedName>
</protein>